<proteinExistence type="predicted"/>
<dbReference type="EMBL" id="OR351070">
    <property type="protein sequence ID" value="WNL50593.1"/>
    <property type="molecule type" value="Genomic_DNA"/>
</dbReference>
<protein>
    <submittedName>
        <fullName evidence="1">Uncharacterized protein</fullName>
    </submittedName>
</protein>
<accession>A0AAX4B1W6</accession>
<sequence length="87" mass="8983">MTRLFATGCVLASLLALAGCTPAPKPLTPAPTAQQAKCPLTPCRLPGRPPLANGEDATAAIDAVEAALTACAVQVLDCIERQRVDER</sequence>
<organism evidence="1 2">
    <name type="scientific">Pseudomonas phage Riah</name>
    <dbReference type="NCBI Taxonomy" id="3075860"/>
    <lineage>
        <taxon>Viruses</taxon>
        <taxon>Duplodnaviria</taxon>
        <taxon>Heunggongvirae</taxon>
        <taxon>Uroviricota</taxon>
        <taxon>Caudoviricetes</taxon>
    </lineage>
</organism>
<evidence type="ECO:0000313" key="1">
    <source>
        <dbReference type="EMBL" id="WNL50593.1"/>
    </source>
</evidence>
<dbReference type="Proteomes" id="UP001432215">
    <property type="component" value="Segment"/>
</dbReference>
<dbReference type="InterPro" id="IPR047737">
    <property type="entry name" value="LysC"/>
</dbReference>
<name>A0AAX4B1W6_9CAUD</name>
<reference evidence="1" key="1">
    <citation type="submission" date="2023-07" db="EMBL/GenBank/DDBJ databases">
        <title>Prophages of P. aeruginosa: insights into their role through their activity, abundance and persistence.</title>
        <authorList>
            <person name="Kyrkou I."/>
        </authorList>
    </citation>
    <scope>NUCLEOTIDE SEQUENCE</scope>
</reference>
<dbReference type="NCBIfam" id="NF038368">
    <property type="entry name" value="P2_Rz1"/>
    <property type="match status" value="1"/>
</dbReference>
<evidence type="ECO:0000313" key="2">
    <source>
        <dbReference type="Proteomes" id="UP001432215"/>
    </source>
</evidence>
<dbReference type="PROSITE" id="PS51257">
    <property type="entry name" value="PROKAR_LIPOPROTEIN"/>
    <property type="match status" value="1"/>
</dbReference>